<dbReference type="GO" id="GO:0004673">
    <property type="term" value="F:protein histidine kinase activity"/>
    <property type="evidence" value="ECO:0007669"/>
    <property type="project" value="UniProtKB-EC"/>
</dbReference>
<dbReference type="InterPro" id="IPR036890">
    <property type="entry name" value="HATPase_C_sf"/>
</dbReference>
<dbReference type="InterPro" id="IPR013655">
    <property type="entry name" value="PAS_fold_3"/>
</dbReference>
<reference evidence="9" key="1">
    <citation type="submission" date="2021-01" db="EMBL/GenBank/DDBJ databases">
        <title>Marivirga sp. nov., isolated from intertidal surface sediments.</title>
        <authorList>
            <person name="Zhang M."/>
        </authorList>
    </citation>
    <scope>NUCLEOTIDE SEQUENCE</scope>
    <source>
        <strain evidence="9">SM1354</strain>
    </source>
</reference>
<dbReference type="CDD" id="cd00075">
    <property type="entry name" value="HATPase"/>
    <property type="match status" value="1"/>
</dbReference>
<evidence type="ECO:0000259" key="8">
    <source>
        <dbReference type="PROSITE" id="PS50113"/>
    </source>
</evidence>
<evidence type="ECO:0000256" key="3">
    <source>
        <dbReference type="ARBA" id="ARBA00022553"/>
    </source>
</evidence>
<dbReference type="SMART" id="SM00387">
    <property type="entry name" value="HATPase_c"/>
    <property type="match status" value="1"/>
</dbReference>
<evidence type="ECO:0000313" key="9">
    <source>
        <dbReference type="EMBL" id="MBL0764150.1"/>
    </source>
</evidence>
<dbReference type="InterPro" id="IPR000014">
    <property type="entry name" value="PAS"/>
</dbReference>
<dbReference type="EMBL" id="JAERQG010000001">
    <property type="protein sequence ID" value="MBL0764150.1"/>
    <property type="molecule type" value="Genomic_DNA"/>
</dbReference>
<dbReference type="NCBIfam" id="TIGR00229">
    <property type="entry name" value="sensory_box"/>
    <property type="match status" value="1"/>
</dbReference>
<dbReference type="EC" id="2.7.13.3" evidence="2"/>
<dbReference type="RefSeq" id="WP_201917457.1">
    <property type="nucleotide sequence ID" value="NZ_JAERQG010000001.1"/>
</dbReference>
<evidence type="ECO:0000256" key="1">
    <source>
        <dbReference type="ARBA" id="ARBA00000085"/>
    </source>
</evidence>
<keyword evidence="5" id="KW-0418">Kinase</keyword>
<dbReference type="InterPro" id="IPR052162">
    <property type="entry name" value="Sensor_kinase/Photoreceptor"/>
</dbReference>
<dbReference type="InterPro" id="IPR005467">
    <property type="entry name" value="His_kinase_dom"/>
</dbReference>
<dbReference type="InterPro" id="IPR003594">
    <property type="entry name" value="HATPase_dom"/>
</dbReference>
<dbReference type="PROSITE" id="PS50112">
    <property type="entry name" value="PAS"/>
    <property type="match status" value="1"/>
</dbReference>
<dbReference type="PROSITE" id="PS50113">
    <property type="entry name" value="PAC"/>
    <property type="match status" value="1"/>
</dbReference>
<keyword evidence="3" id="KW-0597">Phosphoprotein</keyword>
<dbReference type="SUPFAM" id="SSF55874">
    <property type="entry name" value="ATPase domain of HSP90 chaperone/DNA topoisomerase II/histidine kinase"/>
    <property type="match status" value="1"/>
</dbReference>
<sequence>MLQYDKAVYELVCENEKLYKFISEYAVDGGWLVKCDDYANALISNKLGNLLGLNSDAYPLEKLLNRTIVEEELLSKKELYNYSSPFIKKLKVFDANGNGIQQTVKVAFFTASGEEWLVGCHKNIYQEYQSAEIIDKYKKIIQGTNLGTWEWNVQTGETVFNERWAEIVGYSLKELEPVSLKTWTTLCHPEDLKKSEEELQKHFNGESSYYEIECRMKHKKGHWVWILDRGRVFTWTDAGEPEWMIGSHQEITARKEQELETKKFKELFEATTKAASIGFWEVKFNPIEPYWDAVTNRIYEAPDDYRIKLEEGISRYPEGHNRDLIEKCFSEAIEKGKAYDVELQINTFKNNLKWVRTIGIPEFENGDCKRVYGLFLDIDKVKQEQYLKDKLMENTKDENNRLVNFAHIVSHNLRSHSNNFSMLTQMLSTDLSDDKKQKVFEMLANAASKLKETTKHLDEIVDINLTLDDNFSDLNLKKYIDDAIQSQNTFADSRGVELINNVPDSLTIKGIPAYLESIALNFLSNAIKYADPEKKERHVEITATETLHEIKLIYSDNGLGINLEKHGAKLFGMYKTFHRNKDARGIGLFITKNQIEAMGGRVEVESTPGEGTRFTIYFQKP</sequence>
<accession>A0A937DHM2</accession>
<dbReference type="CDD" id="cd00130">
    <property type="entry name" value="PAS"/>
    <property type="match status" value="1"/>
</dbReference>
<keyword evidence="10" id="KW-1185">Reference proteome</keyword>
<name>A0A937DHM2_9BACT</name>
<dbReference type="PRINTS" id="PR00344">
    <property type="entry name" value="BCTRLSENSOR"/>
</dbReference>
<dbReference type="SMART" id="SM00091">
    <property type="entry name" value="PAS"/>
    <property type="match status" value="1"/>
</dbReference>
<dbReference type="Gene3D" id="3.30.450.20">
    <property type="entry name" value="PAS domain"/>
    <property type="match status" value="2"/>
</dbReference>
<evidence type="ECO:0000256" key="4">
    <source>
        <dbReference type="ARBA" id="ARBA00022679"/>
    </source>
</evidence>
<dbReference type="PROSITE" id="PS50109">
    <property type="entry name" value="HIS_KIN"/>
    <property type="match status" value="1"/>
</dbReference>
<dbReference type="SMART" id="SM00086">
    <property type="entry name" value="PAC"/>
    <property type="match status" value="1"/>
</dbReference>
<dbReference type="InterPro" id="IPR001610">
    <property type="entry name" value="PAC"/>
</dbReference>
<feature type="domain" description="PAC" evidence="8">
    <location>
        <begin position="210"/>
        <end position="263"/>
    </location>
</feature>
<feature type="domain" description="PAS" evidence="7">
    <location>
        <begin position="160"/>
        <end position="206"/>
    </location>
</feature>
<comment type="catalytic activity">
    <reaction evidence="1">
        <text>ATP + protein L-histidine = ADP + protein N-phospho-L-histidine.</text>
        <dbReference type="EC" id="2.7.13.3"/>
    </reaction>
</comment>
<keyword evidence="4" id="KW-0808">Transferase</keyword>
<dbReference type="Proteomes" id="UP000642920">
    <property type="component" value="Unassembled WGS sequence"/>
</dbReference>
<dbReference type="Pfam" id="PF02518">
    <property type="entry name" value="HATPase_c"/>
    <property type="match status" value="1"/>
</dbReference>
<organism evidence="9 10">
    <name type="scientific">Marivirga atlantica</name>
    <dbReference type="NCBI Taxonomy" id="1548457"/>
    <lineage>
        <taxon>Bacteria</taxon>
        <taxon>Pseudomonadati</taxon>
        <taxon>Bacteroidota</taxon>
        <taxon>Cytophagia</taxon>
        <taxon>Cytophagales</taxon>
        <taxon>Marivirgaceae</taxon>
        <taxon>Marivirga</taxon>
    </lineage>
</organism>
<dbReference type="Pfam" id="PF08447">
    <property type="entry name" value="PAS_3"/>
    <property type="match status" value="1"/>
</dbReference>
<dbReference type="AlphaFoldDB" id="A0A937DHM2"/>
<feature type="domain" description="Histidine kinase" evidence="6">
    <location>
        <begin position="408"/>
        <end position="621"/>
    </location>
</feature>
<protein>
    <recommendedName>
        <fullName evidence="2">histidine kinase</fullName>
        <ecNumber evidence="2">2.7.13.3</ecNumber>
    </recommendedName>
</protein>
<dbReference type="InterPro" id="IPR004358">
    <property type="entry name" value="Sig_transdc_His_kin-like_C"/>
</dbReference>
<evidence type="ECO:0000259" key="6">
    <source>
        <dbReference type="PROSITE" id="PS50109"/>
    </source>
</evidence>
<evidence type="ECO:0000256" key="2">
    <source>
        <dbReference type="ARBA" id="ARBA00012438"/>
    </source>
</evidence>
<evidence type="ECO:0000256" key="5">
    <source>
        <dbReference type="ARBA" id="ARBA00022777"/>
    </source>
</evidence>
<evidence type="ECO:0000313" key="10">
    <source>
        <dbReference type="Proteomes" id="UP000642920"/>
    </source>
</evidence>
<dbReference type="Gene3D" id="3.30.565.10">
    <property type="entry name" value="Histidine kinase-like ATPase, C-terminal domain"/>
    <property type="match status" value="1"/>
</dbReference>
<dbReference type="PANTHER" id="PTHR43304">
    <property type="entry name" value="PHYTOCHROME-LIKE PROTEIN CPH1"/>
    <property type="match status" value="1"/>
</dbReference>
<evidence type="ECO:0000259" key="7">
    <source>
        <dbReference type="PROSITE" id="PS50112"/>
    </source>
</evidence>
<dbReference type="InterPro" id="IPR035965">
    <property type="entry name" value="PAS-like_dom_sf"/>
</dbReference>
<comment type="caution">
    <text evidence="9">The sequence shown here is derived from an EMBL/GenBank/DDBJ whole genome shotgun (WGS) entry which is preliminary data.</text>
</comment>
<dbReference type="InterPro" id="IPR000700">
    <property type="entry name" value="PAS-assoc_C"/>
</dbReference>
<dbReference type="PANTHER" id="PTHR43304:SF1">
    <property type="entry name" value="PAC DOMAIN-CONTAINING PROTEIN"/>
    <property type="match status" value="1"/>
</dbReference>
<dbReference type="SUPFAM" id="SSF55785">
    <property type="entry name" value="PYP-like sensor domain (PAS domain)"/>
    <property type="match status" value="2"/>
</dbReference>
<gene>
    <name evidence="9" type="ORF">JKP34_02730</name>
</gene>
<proteinExistence type="predicted"/>